<dbReference type="GO" id="GO:0030621">
    <property type="term" value="F:U4 snRNA binding"/>
    <property type="evidence" value="ECO:0007669"/>
    <property type="project" value="TreeGrafter"/>
</dbReference>
<dbReference type="PROSITE" id="PS50082">
    <property type="entry name" value="WD_REPEATS_2"/>
    <property type="match status" value="4"/>
</dbReference>
<name>A0A9P8TAS9_9ASCO</name>
<dbReference type="InterPro" id="IPR001680">
    <property type="entry name" value="WD40_rpt"/>
</dbReference>
<keyword evidence="1 3" id="KW-0853">WD repeat</keyword>
<comment type="caution">
    <text evidence="4">The sequence shown here is derived from an EMBL/GenBank/DDBJ whole genome shotgun (WGS) entry which is preliminary data.</text>
</comment>
<dbReference type="GO" id="GO:0017070">
    <property type="term" value="F:U6 snRNA binding"/>
    <property type="evidence" value="ECO:0007669"/>
    <property type="project" value="TreeGrafter"/>
</dbReference>
<dbReference type="PRINTS" id="PR00320">
    <property type="entry name" value="GPROTEINBRPT"/>
</dbReference>
<keyword evidence="2" id="KW-0677">Repeat</keyword>
<dbReference type="GO" id="GO:0000398">
    <property type="term" value="P:mRNA splicing, via spliceosome"/>
    <property type="evidence" value="ECO:0007669"/>
    <property type="project" value="TreeGrafter"/>
</dbReference>
<organism evidence="4 5">
    <name type="scientific">Wickerhamomyces mucosus</name>
    <dbReference type="NCBI Taxonomy" id="1378264"/>
    <lineage>
        <taxon>Eukaryota</taxon>
        <taxon>Fungi</taxon>
        <taxon>Dikarya</taxon>
        <taxon>Ascomycota</taxon>
        <taxon>Saccharomycotina</taxon>
        <taxon>Saccharomycetes</taxon>
        <taxon>Phaffomycetales</taxon>
        <taxon>Wickerhamomycetaceae</taxon>
        <taxon>Wickerhamomyces</taxon>
    </lineage>
</organism>
<dbReference type="GO" id="GO:0046540">
    <property type="term" value="C:U4/U6 x U5 tri-snRNP complex"/>
    <property type="evidence" value="ECO:0007669"/>
    <property type="project" value="TreeGrafter"/>
</dbReference>
<dbReference type="Proteomes" id="UP000769528">
    <property type="component" value="Unassembled WGS sequence"/>
</dbReference>
<dbReference type="CDD" id="cd00200">
    <property type="entry name" value="WD40"/>
    <property type="match status" value="1"/>
</dbReference>
<evidence type="ECO:0000256" key="1">
    <source>
        <dbReference type="ARBA" id="ARBA00022574"/>
    </source>
</evidence>
<evidence type="ECO:0000313" key="5">
    <source>
        <dbReference type="Proteomes" id="UP000769528"/>
    </source>
</evidence>
<dbReference type="SMART" id="SM00320">
    <property type="entry name" value="WD40"/>
    <property type="match status" value="7"/>
</dbReference>
<evidence type="ECO:0000256" key="3">
    <source>
        <dbReference type="PROSITE-ProRule" id="PRU00221"/>
    </source>
</evidence>
<accession>A0A9P8TAS9</accession>
<dbReference type="AlphaFoldDB" id="A0A9P8TAS9"/>
<dbReference type="Pfam" id="PF00400">
    <property type="entry name" value="WD40"/>
    <property type="match status" value="6"/>
</dbReference>
<reference evidence="4" key="2">
    <citation type="submission" date="2021-01" db="EMBL/GenBank/DDBJ databases">
        <authorList>
            <person name="Schikora-Tamarit M.A."/>
        </authorList>
    </citation>
    <scope>NUCLEOTIDE SEQUENCE</scope>
    <source>
        <strain evidence="4">CBS6341</strain>
    </source>
</reference>
<evidence type="ECO:0000313" key="4">
    <source>
        <dbReference type="EMBL" id="KAH3672723.1"/>
    </source>
</evidence>
<dbReference type="FunFam" id="2.130.10.10:FF:000411">
    <property type="entry name" value="U4/U6 small nuclear ribonucleoprotein Prp4"/>
    <property type="match status" value="1"/>
</dbReference>
<dbReference type="Gene3D" id="2.130.10.10">
    <property type="entry name" value="YVTN repeat-like/Quinoprotein amine dehydrogenase"/>
    <property type="match status" value="3"/>
</dbReference>
<dbReference type="SUPFAM" id="SSF50978">
    <property type="entry name" value="WD40 repeat-like"/>
    <property type="match status" value="1"/>
</dbReference>
<dbReference type="InterPro" id="IPR020472">
    <property type="entry name" value="WD40_PAC1"/>
</dbReference>
<dbReference type="InterPro" id="IPR015943">
    <property type="entry name" value="WD40/YVTN_repeat-like_dom_sf"/>
</dbReference>
<feature type="repeat" description="WD" evidence="3">
    <location>
        <begin position="417"/>
        <end position="447"/>
    </location>
</feature>
<dbReference type="InterPro" id="IPR036322">
    <property type="entry name" value="WD40_repeat_dom_sf"/>
</dbReference>
<evidence type="ECO:0000256" key="2">
    <source>
        <dbReference type="ARBA" id="ARBA00022737"/>
    </source>
</evidence>
<keyword evidence="5" id="KW-1185">Reference proteome</keyword>
<dbReference type="PROSITE" id="PS00678">
    <property type="entry name" value="WD_REPEATS_1"/>
    <property type="match status" value="2"/>
</dbReference>
<protein>
    <recommendedName>
        <fullName evidence="6">Pre-mRNA processing factor 4 (PRP4)-like domain-containing protein</fullName>
    </recommendedName>
</protein>
<feature type="repeat" description="WD" evidence="3">
    <location>
        <begin position="335"/>
        <end position="376"/>
    </location>
</feature>
<feature type="repeat" description="WD" evidence="3">
    <location>
        <begin position="293"/>
        <end position="334"/>
    </location>
</feature>
<dbReference type="PANTHER" id="PTHR19846">
    <property type="entry name" value="WD40 REPEAT PROTEIN"/>
    <property type="match status" value="1"/>
</dbReference>
<dbReference type="OrthoDB" id="540662at2759"/>
<reference evidence="4" key="1">
    <citation type="journal article" date="2021" name="Open Biol.">
        <title>Shared evolutionary footprints suggest mitochondrial oxidative damage underlies multiple complex I losses in fungi.</title>
        <authorList>
            <person name="Schikora-Tamarit M.A."/>
            <person name="Marcet-Houben M."/>
            <person name="Nosek J."/>
            <person name="Gabaldon T."/>
        </authorList>
    </citation>
    <scope>NUCLEOTIDE SEQUENCE</scope>
    <source>
        <strain evidence="4">CBS6341</strain>
    </source>
</reference>
<gene>
    <name evidence="4" type="ORF">WICMUC_004129</name>
</gene>
<evidence type="ECO:0008006" key="6">
    <source>
        <dbReference type="Google" id="ProtNLM"/>
    </source>
</evidence>
<feature type="repeat" description="WD" evidence="3">
    <location>
        <begin position="251"/>
        <end position="292"/>
    </location>
</feature>
<proteinExistence type="predicted"/>
<sequence>MGDDLVSLEDIKVDKDYESQGVHVNDFLRGLETKRKNILLLVPTNDDEVRQFLLKYGEAESHPNETNSERRERLIQLVQERGIDLTKDEDQEMNDFNPVGEDVEEEEFYTPASIELIEARKFITSYSINQSKRRLERQSKNAKISMTKQLIERRSEIKELAKIELHGSQLVSPKPISSVSVNPHNTSQILTGTWEDGIKLLNDDLDILKTFPIKGKVSGLDWSPVDSNIFTSSGNSLALWDIEQDLPLTEFDGHESRIVQSKFHPSGRYIASSSFDKTWRLWDIQTKQELLLQEGHSKEVYALAFNNDGNLLVSGGLDALGYVWDLRTGNSIMVLNGHIKPIYSTSWRSNGYQIATGSGDGSIKIWDLRMTKEISAIPAHTKNVSDVKFHNNILISTSYDKTIKFYSNDNWVKINELEGHSDKIMSLDACDKYLVSCGWDRSVKIWK</sequence>
<dbReference type="InterPro" id="IPR019775">
    <property type="entry name" value="WD40_repeat_CS"/>
</dbReference>
<dbReference type="EMBL" id="JAEUBF010001113">
    <property type="protein sequence ID" value="KAH3672723.1"/>
    <property type="molecule type" value="Genomic_DNA"/>
</dbReference>
<dbReference type="PROSITE" id="PS50294">
    <property type="entry name" value="WD_REPEATS_REGION"/>
    <property type="match status" value="4"/>
</dbReference>
<dbReference type="PANTHER" id="PTHR19846:SF0">
    <property type="entry name" value="PRE-MRNA PROCESSING FACTOR 4"/>
    <property type="match status" value="1"/>
</dbReference>